<evidence type="ECO:0000256" key="8">
    <source>
        <dbReference type="HAMAP-Rule" id="MF_00206"/>
    </source>
</evidence>
<keyword evidence="1 8" id="KW-0004">4Fe-4S</keyword>
<feature type="binding site" evidence="8">
    <location>
        <position position="56"/>
    </location>
    <ligand>
        <name>[4Fe-4S] cluster</name>
        <dbReference type="ChEBI" id="CHEBI:49883"/>
        <label>1</label>
    </ligand>
</feature>
<dbReference type="InterPro" id="IPR058240">
    <property type="entry name" value="rSAM_sf"/>
</dbReference>
<dbReference type="InterPro" id="IPR013785">
    <property type="entry name" value="Aldolase_TIM"/>
</dbReference>
<evidence type="ECO:0000256" key="7">
    <source>
        <dbReference type="ARBA" id="ARBA00047326"/>
    </source>
</evidence>
<keyword evidence="11" id="KW-1185">Reference proteome</keyword>
<dbReference type="Pfam" id="PF04055">
    <property type="entry name" value="Radical_SAM"/>
    <property type="match status" value="1"/>
</dbReference>
<comment type="cofactor">
    <cofactor evidence="8">
        <name>[4Fe-4S] cluster</name>
        <dbReference type="ChEBI" id="CHEBI:49883"/>
    </cofactor>
    <text evidence="8">Binds 2 [4Fe-4S] clusters per subunit. One cluster is coordinated with 3 cysteines and an exchangeable S-adenosyl-L-methionine.</text>
</comment>
<protein>
    <recommendedName>
        <fullName evidence="8">Lipoyl synthase</fullName>
        <ecNumber evidence="8">2.8.1.8</ecNumber>
    </recommendedName>
    <alternativeName>
        <fullName evidence="8">Lip-syn</fullName>
        <shortName evidence="8">LS</shortName>
    </alternativeName>
    <alternativeName>
        <fullName evidence="8">Lipoate synthase</fullName>
    </alternativeName>
    <alternativeName>
        <fullName evidence="8">Lipoic acid synthase</fullName>
    </alternativeName>
    <alternativeName>
        <fullName evidence="8">Sulfur insertion protein LipA</fullName>
    </alternativeName>
</protein>
<proteinExistence type="inferred from homology"/>
<feature type="binding site" evidence="8">
    <location>
        <position position="45"/>
    </location>
    <ligand>
        <name>[4Fe-4S] cluster</name>
        <dbReference type="ChEBI" id="CHEBI:49883"/>
        <label>1</label>
    </ligand>
</feature>
<dbReference type="NCBIfam" id="NF004019">
    <property type="entry name" value="PRK05481.1"/>
    <property type="match status" value="1"/>
</dbReference>
<sequence length="313" mass="35379">MSCISGESPDLKAKKPNWLRVKLPIGEEYKHVRGLVDTHKLHTICESGNCPNMGECWGAGTATFMILGNTCTRSCGFCAVATGKPDPVDWDEPQRVAEAIFLMKAKHAVLTSVDRDELADGGSIIWHNTIKAVKALCPNTTLETLIPDFKADREQILRVAEAAPEVISHNIETVERLTKQVRIQAKYWRSMETLRILKEAGVRTKSGVMLGLGETKDEVIQTMEDLRNVNVDVITLGQYLQPTKRHLPVDRFVHPDEFKELREIGYELGFDYVESGPLVRSSYHSEKHVFKGYGRRVWEQEKMMESKGFVHID</sequence>
<comment type="similarity">
    <text evidence="8">Belongs to the radical SAM superfamily. Lipoyl synthase family.</text>
</comment>
<organism evidence="10 11">
    <name type="scientific">Polluticaenibacter yanchengensis</name>
    <dbReference type="NCBI Taxonomy" id="3014562"/>
    <lineage>
        <taxon>Bacteria</taxon>
        <taxon>Pseudomonadati</taxon>
        <taxon>Bacteroidota</taxon>
        <taxon>Chitinophagia</taxon>
        <taxon>Chitinophagales</taxon>
        <taxon>Chitinophagaceae</taxon>
        <taxon>Polluticaenibacter</taxon>
    </lineage>
</organism>
<keyword evidence="6 8" id="KW-0411">Iron-sulfur</keyword>
<dbReference type="SFLD" id="SFLDG01058">
    <property type="entry name" value="lipoyl_synthase_like"/>
    <property type="match status" value="1"/>
</dbReference>
<feature type="binding site" evidence="8">
    <location>
        <position position="75"/>
    </location>
    <ligand>
        <name>[4Fe-4S] cluster</name>
        <dbReference type="ChEBI" id="CHEBI:49883"/>
        <label>2</label>
        <note>4Fe-4S-S-AdoMet</note>
    </ligand>
</feature>
<dbReference type="PROSITE" id="PS51918">
    <property type="entry name" value="RADICAL_SAM"/>
    <property type="match status" value="1"/>
</dbReference>
<dbReference type="NCBIfam" id="NF009544">
    <property type="entry name" value="PRK12928.1"/>
    <property type="match status" value="1"/>
</dbReference>
<evidence type="ECO:0000313" key="10">
    <source>
        <dbReference type="EMBL" id="MDA3616519.1"/>
    </source>
</evidence>
<evidence type="ECO:0000313" key="11">
    <source>
        <dbReference type="Proteomes" id="UP001210231"/>
    </source>
</evidence>
<keyword evidence="8" id="KW-0963">Cytoplasm</keyword>
<dbReference type="SMART" id="SM00729">
    <property type="entry name" value="Elp3"/>
    <property type="match status" value="1"/>
</dbReference>
<keyword evidence="2 8" id="KW-0808">Transferase</keyword>
<dbReference type="PANTHER" id="PTHR10949">
    <property type="entry name" value="LIPOYL SYNTHASE"/>
    <property type="match status" value="1"/>
</dbReference>
<evidence type="ECO:0000256" key="4">
    <source>
        <dbReference type="ARBA" id="ARBA00022723"/>
    </source>
</evidence>
<comment type="catalytic activity">
    <reaction evidence="7 8">
        <text>[[Fe-S] cluster scaffold protein carrying a second [4Fe-4S](2+) cluster] + N(6)-octanoyl-L-lysyl-[protein] + 2 oxidized [2Fe-2S]-[ferredoxin] + 2 S-adenosyl-L-methionine + 4 H(+) = [[Fe-S] cluster scaffold protein] + N(6)-[(R)-dihydrolipoyl]-L-lysyl-[protein] + 4 Fe(3+) + 2 hydrogen sulfide + 2 5'-deoxyadenosine + 2 L-methionine + 2 reduced [2Fe-2S]-[ferredoxin]</text>
        <dbReference type="Rhea" id="RHEA:16585"/>
        <dbReference type="Rhea" id="RHEA-COMP:9928"/>
        <dbReference type="Rhea" id="RHEA-COMP:10000"/>
        <dbReference type="Rhea" id="RHEA-COMP:10001"/>
        <dbReference type="Rhea" id="RHEA-COMP:10475"/>
        <dbReference type="Rhea" id="RHEA-COMP:14568"/>
        <dbReference type="Rhea" id="RHEA-COMP:14569"/>
        <dbReference type="ChEBI" id="CHEBI:15378"/>
        <dbReference type="ChEBI" id="CHEBI:17319"/>
        <dbReference type="ChEBI" id="CHEBI:29034"/>
        <dbReference type="ChEBI" id="CHEBI:29919"/>
        <dbReference type="ChEBI" id="CHEBI:33722"/>
        <dbReference type="ChEBI" id="CHEBI:33737"/>
        <dbReference type="ChEBI" id="CHEBI:33738"/>
        <dbReference type="ChEBI" id="CHEBI:57844"/>
        <dbReference type="ChEBI" id="CHEBI:59789"/>
        <dbReference type="ChEBI" id="CHEBI:78809"/>
        <dbReference type="ChEBI" id="CHEBI:83100"/>
        <dbReference type="EC" id="2.8.1.8"/>
    </reaction>
</comment>
<dbReference type="EMBL" id="JAQGEF010000032">
    <property type="protein sequence ID" value="MDA3616519.1"/>
    <property type="molecule type" value="Genomic_DNA"/>
</dbReference>
<keyword evidence="3 8" id="KW-0949">S-adenosyl-L-methionine</keyword>
<evidence type="ECO:0000256" key="3">
    <source>
        <dbReference type="ARBA" id="ARBA00022691"/>
    </source>
</evidence>
<feature type="binding site" evidence="8">
    <location>
        <position position="282"/>
    </location>
    <ligand>
        <name>[4Fe-4S] cluster</name>
        <dbReference type="ChEBI" id="CHEBI:49883"/>
        <label>1</label>
    </ligand>
</feature>
<evidence type="ECO:0000259" key="9">
    <source>
        <dbReference type="PROSITE" id="PS51918"/>
    </source>
</evidence>
<dbReference type="Proteomes" id="UP001210231">
    <property type="component" value="Unassembled WGS sequence"/>
</dbReference>
<comment type="subcellular location">
    <subcellularLocation>
        <location evidence="8">Cytoplasm</location>
    </subcellularLocation>
</comment>
<accession>A0ABT4UNU8</accession>
<dbReference type="Gene3D" id="3.20.20.70">
    <property type="entry name" value="Aldolase class I"/>
    <property type="match status" value="1"/>
</dbReference>
<keyword evidence="5 8" id="KW-0408">Iron</keyword>
<feature type="binding site" evidence="8">
    <location>
        <position position="78"/>
    </location>
    <ligand>
        <name>[4Fe-4S] cluster</name>
        <dbReference type="ChEBI" id="CHEBI:49883"/>
        <label>2</label>
        <note>4Fe-4S-S-AdoMet</note>
    </ligand>
</feature>
<keyword evidence="4 8" id="KW-0479">Metal-binding</keyword>
<dbReference type="InterPro" id="IPR006638">
    <property type="entry name" value="Elp3/MiaA/NifB-like_rSAM"/>
</dbReference>
<dbReference type="SFLD" id="SFLDF00271">
    <property type="entry name" value="lipoyl_synthase"/>
    <property type="match status" value="1"/>
</dbReference>
<dbReference type="InterPro" id="IPR007197">
    <property type="entry name" value="rSAM"/>
</dbReference>
<comment type="pathway">
    <text evidence="8">Protein modification; protein lipoylation via endogenous pathway; protein N(6)-(lipoyl)lysine from octanoyl-[acyl-carrier-protein]: step 2/2.</text>
</comment>
<evidence type="ECO:0000256" key="2">
    <source>
        <dbReference type="ARBA" id="ARBA00022679"/>
    </source>
</evidence>
<dbReference type="HAMAP" id="MF_00206">
    <property type="entry name" value="Lipoyl_synth"/>
    <property type="match status" value="1"/>
</dbReference>
<dbReference type="PANTHER" id="PTHR10949:SF0">
    <property type="entry name" value="LIPOYL SYNTHASE, MITOCHONDRIAL"/>
    <property type="match status" value="1"/>
</dbReference>
<feature type="binding site" evidence="8">
    <location>
        <position position="71"/>
    </location>
    <ligand>
        <name>[4Fe-4S] cluster</name>
        <dbReference type="ChEBI" id="CHEBI:49883"/>
        <label>2</label>
        <note>4Fe-4S-S-AdoMet</note>
    </ligand>
</feature>
<dbReference type="SUPFAM" id="SSF102114">
    <property type="entry name" value="Radical SAM enzymes"/>
    <property type="match status" value="1"/>
</dbReference>
<dbReference type="EC" id="2.8.1.8" evidence="8"/>
<dbReference type="RefSeq" id="WP_407032849.1">
    <property type="nucleotide sequence ID" value="NZ_JAQGEF010000032.1"/>
</dbReference>
<dbReference type="SFLD" id="SFLDS00029">
    <property type="entry name" value="Radical_SAM"/>
    <property type="match status" value="1"/>
</dbReference>
<evidence type="ECO:0000256" key="1">
    <source>
        <dbReference type="ARBA" id="ARBA00022485"/>
    </source>
</evidence>
<name>A0ABT4UNU8_9BACT</name>
<dbReference type="GO" id="GO:0016992">
    <property type="term" value="F:lipoate synthase activity"/>
    <property type="evidence" value="ECO:0007669"/>
    <property type="project" value="UniProtKB-EC"/>
</dbReference>
<dbReference type="InterPro" id="IPR003698">
    <property type="entry name" value="Lipoyl_synth"/>
</dbReference>
<comment type="caution">
    <text evidence="10">The sequence shown here is derived from an EMBL/GenBank/DDBJ whole genome shotgun (WGS) entry which is preliminary data.</text>
</comment>
<dbReference type="NCBIfam" id="TIGR00510">
    <property type="entry name" value="lipA"/>
    <property type="match status" value="1"/>
</dbReference>
<gene>
    <name evidence="8 10" type="primary">lipA</name>
    <name evidence="10" type="ORF">O3P16_17035</name>
</gene>
<evidence type="ECO:0000256" key="6">
    <source>
        <dbReference type="ARBA" id="ARBA00023014"/>
    </source>
</evidence>
<dbReference type="CDD" id="cd01335">
    <property type="entry name" value="Radical_SAM"/>
    <property type="match status" value="1"/>
</dbReference>
<feature type="domain" description="Radical SAM core" evidence="9">
    <location>
        <begin position="57"/>
        <end position="271"/>
    </location>
</feature>
<reference evidence="10 11" key="1">
    <citation type="submission" date="2022-12" db="EMBL/GenBank/DDBJ databases">
        <title>Chitinophagaceae gen. sp. nov., a new member of the family Chitinophagaceae, isolated from soil in a chemical factory.</title>
        <authorList>
            <person name="Ke Z."/>
        </authorList>
    </citation>
    <scope>NUCLEOTIDE SEQUENCE [LARGE SCALE GENOMIC DNA]</scope>
    <source>
        <strain evidence="10 11">LY-5</strain>
    </source>
</reference>
<dbReference type="PIRSF" id="PIRSF005963">
    <property type="entry name" value="Lipoyl_synth"/>
    <property type="match status" value="1"/>
</dbReference>
<evidence type="ECO:0000256" key="5">
    <source>
        <dbReference type="ARBA" id="ARBA00023004"/>
    </source>
</evidence>
<feature type="binding site" evidence="8">
    <location>
        <position position="50"/>
    </location>
    <ligand>
        <name>[4Fe-4S] cluster</name>
        <dbReference type="ChEBI" id="CHEBI:49883"/>
        <label>1</label>
    </ligand>
</feature>
<comment type="function">
    <text evidence="8">Catalyzes the radical-mediated insertion of two sulfur atoms into the C-6 and C-8 positions of the octanoyl moiety bound to the lipoyl domains of lipoate-dependent enzymes, thereby converting the octanoylated domains into lipoylated derivatives.</text>
</comment>